<sequence length="240" mass="25198">MSQRTATKSRIASRTLAAVSVGAVLPVLLSLGLAAPASAETDPEWAPVFEYLSANGVPQATQDEVVAKIAAGEIPESLRASTVPVETYEELLPTSHNLVEKFSDGSVRVTEFEVPDEEALAPGAGARAITGCTYTTGTGYSNYANCSVNIVTELATTKFKASYSRNAQFGQITAASTPQVVASYGSATLPTLSVIRAKSSGSLEALAQLHSYYTSHTGTSSEDLYLSLRVNASTAWSTNY</sequence>
<organism evidence="2 3">
    <name type="scientific">Conyzicola lurida</name>
    <dbReference type="NCBI Taxonomy" id="1172621"/>
    <lineage>
        <taxon>Bacteria</taxon>
        <taxon>Bacillati</taxon>
        <taxon>Actinomycetota</taxon>
        <taxon>Actinomycetes</taxon>
        <taxon>Micrococcales</taxon>
        <taxon>Microbacteriaceae</taxon>
        <taxon>Conyzicola</taxon>
    </lineage>
</organism>
<dbReference type="RefSeq" id="WP_184239529.1">
    <property type="nucleotide sequence ID" value="NZ_JACHMJ010000001.1"/>
</dbReference>
<evidence type="ECO:0000313" key="3">
    <source>
        <dbReference type="Proteomes" id="UP000536685"/>
    </source>
</evidence>
<keyword evidence="1" id="KW-0732">Signal</keyword>
<keyword evidence="3" id="KW-1185">Reference proteome</keyword>
<evidence type="ECO:0000313" key="2">
    <source>
        <dbReference type="EMBL" id="MBB5844910.1"/>
    </source>
</evidence>
<reference evidence="2 3" key="1">
    <citation type="submission" date="2020-08" db="EMBL/GenBank/DDBJ databases">
        <title>Sequencing the genomes of 1000 actinobacteria strains.</title>
        <authorList>
            <person name="Klenk H.-P."/>
        </authorList>
    </citation>
    <scope>NUCLEOTIDE SEQUENCE [LARGE SCALE GENOMIC DNA]</scope>
    <source>
        <strain evidence="2 3">DSM 105784</strain>
    </source>
</reference>
<dbReference type="EMBL" id="JACHMJ010000001">
    <property type="protein sequence ID" value="MBB5844910.1"/>
    <property type="molecule type" value="Genomic_DNA"/>
</dbReference>
<protein>
    <submittedName>
        <fullName evidence="2">Uncharacterized protein</fullName>
    </submittedName>
</protein>
<feature type="signal peptide" evidence="1">
    <location>
        <begin position="1"/>
        <end position="39"/>
    </location>
</feature>
<gene>
    <name evidence="2" type="ORF">HD599_003233</name>
</gene>
<feature type="chain" id="PRO_5032958500" evidence="1">
    <location>
        <begin position="40"/>
        <end position="240"/>
    </location>
</feature>
<proteinExistence type="predicted"/>
<dbReference type="AlphaFoldDB" id="A0A841ALP1"/>
<evidence type="ECO:0000256" key="1">
    <source>
        <dbReference type="SAM" id="SignalP"/>
    </source>
</evidence>
<dbReference type="Proteomes" id="UP000536685">
    <property type="component" value="Unassembled WGS sequence"/>
</dbReference>
<accession>A0A841ALP1</accession>
<comment type="caution">
    <text evidence="2">The sequence shown here is derived from an EMBL/GenBank/DDBJ whole genome shotgun (WGS) entry which is preliminary data.</text>
</comment>
<name>A0A841ALP1_9MICO</name>